<dbReference type="AlphaFoldDB" id="A0A409YJA5"/>
<gene>
    <name evidence="1" type="ORF">CVT26_004567</name>
</gene>
<organism evidence="1 2">
    <name type="scientific">Gymnopilus dilepis</name>
    <dbReference type="NCBI Taxonomy" id="231916"/>
    <lineage>
        <taxon>Eukaryota</taxon>
        <taxon>Fungi</taxon>
        <taxon>Dikarya</taxon>
        <taxon>Basidiomycota</taxon>
        <taxon>Agaricomycotina</taxon>
        <taxon>Agaricomycetes</taxon>
        <taxon>Agaricomycetidae</taxon>
        <taxon>Agaricales</taxon>
        <taxon>Agaricineae</taxon>
        <taxon>Hymenogastraceae</taxon>
        <taxon>Gymnopilus</taxon>
    </lineage>
</organism>
<protein>
    <submittedName>
        <fullName evidence="1">Uncharacterized protein</fullName>
    </submittedName>
</protein>
<comment type="caution">
    <text evidence="1">The sequence shown here is derived from an EMBL/GenBank/DDBJ whole genome shotgun (WGS) entry which is preliminary data.</text>
</comment>
<sequence length="176" mass="18909">MAIHSSTSLSPDLNTTSARTWQALTLLLALTKPHKTLIRGPAQPFSNLKANMESHPRPPLASWPIPFNFSANYPRVSPNSTCSLRLTGRRMSTVCLSCGEEAGLVSLTETPTEKATSPLQIFISPRPASGPIASILERTTAPASHAPRGRLSLNSMQDVYGSKMLPISKPRGSASF</sequence>
<dbReference type="Proteomes" id="UP000284706">
    <property type="component" value="Unassembled WGS sequence"/>
</dbReference>
<evidence type="ECO:0000313" key="2">
    <source>
        <dbReference type="Proteomes" id="UP000284706"/>
    </source>
</evidence>
<keyword evidence="2" id="KW-1185">Reference proteome</keyword>
<dbReference type="InParanoid" id="A0A409YJA5"/>
<reference evidence="1 2" key="1">
    <citation type="journal article" date="2018" name="Evol. Lett.">
        <title>Horizontal gene cluster transfer increased hallucinogenic mushroom diversity.</title>
        <authorList>
            <person name="Reynolds H.T."/>
            <person name="Vijayakumar V."/>
            <person name="Gluck-Thaler E."/>
            <person name="Korotkin H.B."/>
            <person name="Matheny P.B."/>
            <person name="Slot J.C."/>
        </authorList>
    </citation>
    <scope>NUCLEOTIDE SEQUENCE [LARGE SCALE GENOMIC DNA]</scope>
    <source>
        <strain evidence="1 2">SRW20</strain>
    </source>
</reference>
<accession>A0A409YJA5</accession>
<proteinExistence type="predicted"/>
<evidence type="ECO:0000313" key="1">
    <source>
        <dbReference type="EMBL" id="PPR03068.1"/>
    </source>
</evidence>
<name>A0A409YJA5_9AGAR</name>
<dbReference type="EMBL" id="NHYE01000781">
    <property type="protein sequence ID" value="PPR03068.1"/>
    <property type="molecule type" value="Genomic_DNA"/>
</dbReference>